<evidence type="ECO:0008006" key="11">
    <source>
        <dbReference type="Google" id="ProtNLM"/>
    </source>
</evidence>
<keyword evidence="5" id="KW-0378">Hydrolase</keyword>
<evidence type="ECO:0000256" key="1">
    <source>
        <dbReference type="ARBA" id="ARBA00006620"/>
    </source>
</evidence>
<gene>
    <name evidence="9" type="ORF">Psuf_024900</name>
</gene>
<name>A0A6F8YGI6_9ACTN</name>
<keyword evidence="4" id="KW-0255">Endonuclease</keyword>
<dbReference type="Gene3D" id="3.30.920.30">
    <property type="entry name" value="Hypothetical protein"/>
    <property type="match status" value="1"/>
</dbReference>
<dbReference type="GO" id="GO:0003729">
    <property type="term" value="F:mRNA binding"/>
    <property type="evidence" value="ECO:0007669"/>
    <property type="project" value="InterPro"/>
</dbReference>
<evidence type="ECO:0000256" key="7">
    <source>
        <dbReference type="ARBA" id="ARBA00023016"/>
    </source>
</evidence>
<feature type="region of interest" description="Disordered" evidence="8">
    <location>
        <begin position="25"/>
        <end position="44"/>
    </location>
</feature>
<reference evidence="9 10" key="2">
    <citation type="submission" date="2020-03" db="EMBL/GenBank/DDBJ databases">
        <authorList>
            <person name="Ichikawa N."/>
            <person name="Kimura A."/>
            <person name="Kitahashi Y."/>
            <person name="Uohara A."/>
        </authorList>
    </citation>
    <scope>NUCLEOTIDE SEQUENCE [LARGE SCALE GENOMIC DNA]</scope>
    <source>
        <strain evidence="9 10">NBRC 105367</strain>
    </source>
</reference>
<evidence type="ECO:0000256" key="4">
    <source>
        <dbReference type="ARBA" id="ARBA00022759"/>
    </source>
</evidence>
<protein>
    <recommendedName>
        <fullName evidence="11">Addiction module toxin, HicA family protein</fullName>
    </recommendedName>
</protein>
<accession>A0A6F8YGI6</accession>
<proteinExistence type="inferred from homology"/>
<evidence type="ECO:0000256" key="2">
    <source>
        <dbReference type="ARBA" id="ARBA00022649"/>
    </source>
</evidence>
<dbReference type="KEGG" id="psuu:Psuf_024900"/>
<comment type="similarity">
    <text evidence="1">Belongs to the HicA mRNA interferase family.</text>
</comment>
<dbReference type="AlphaFoldDB" id="A0A6F8YGI6"/>
<keyword evidence="6" id="KW-0694">RNA-binding</keyword>
<evidence type="ECO:0000256" key="5">
    <source>
        <dbReference type="ARBA" id="ARBA00022801"/>
    </source>
</evidence>
<sequence>MVSEQPTRKVIKALRAAGWQARGTEGSHTRWVGPNGTTFSLPDGHRQISPGVYRKLLVAMKEDETK</sequence>
<evidence type="ECO:0000313" key="9">
    <source>
        <dbReference type="EMBL" id="BCB85177.1"/>
    </source>
</evidence>
<evidence type="ECO:0000256" key="3">
    <source>
        <dbReference type="ARBA" id="ARBA00022722"/>
    </source>
</evidence>
<dbReference type="InterPro" id="IPR038570">
    <property type="entry name" value="HicA_sf"/>
</dbReference>
<keyword evidence="2" id="KW-1277">Toxin-antitoxin system</keyword>
<organism evidence="9 10">
    <name type="scientific">Phytohabitans suffuscus</name>
    <dbReference type="NCBI Taxonomy" id="624315"/>
    <lineage>
        <taxon>Bacteria</taxon>
        <taxon>Bacillati</taxon>
        <taxon>Actinomycetota</taxon>
        <taxon>Actinomycetes</taxon>
        <taxon>Micromonosporales</taxon>
        <taxon>Micromonosporaceae</taxon>
    </lineage>
</organism>
<keyword evidence="7" id="KW-0346">Stress response</keyword>
<evidence type="ECO:0000256" key="6">
    <source>
        <dbReference type="ARBA" id="ARBA00022884"/>
    </source>
</evidence>
<dbReference type="SUPFAM" id="SSF54786">
    <property type="entry name" value="YcfA/nrd intein domain"/>
    <property type="match status" value="1"/>
</dbReference>
<dbReference type="Pfam" id="PF07927">
    <property type="entry name" value="HicA_toxin"/>
    <property type="match status" value="1"/>
</dbReference>
<dbReference type="RefSeq" id="WP_173156692.1">
    <property type="nucleotide sequence ID" value="NZ_AP022871.1"/>
</dbReference>
<dbReference type="GO" id="GO:0004519">
    <property type="term" value="F:endonuclease activity"/>
    <property type="evidence" value="ECO:0007669"/>
    <property type="project" value="UniProtKB-KW"/>
</dbReference>
<dbReference type="GO" id="GO:0016787">
    <property type="term" value="F:hydrolase activity"/>
    <property type="evidence" value="ECO:0007669"/>
    <property type="project" value="UniProtKB-KW"/>
</dbReference>
<dbReference type="Proteomes" id="UP000503011">
    <property type="component" value="Chromosome"/>
</dbReference>
<reference evidence="9 10" key="1">
    <citation type="submission" date="2020-03" db="EMBL/GenBank/DDBJ databases">
        <title>Whole genome shotgun sequence of Phytohabitans suffuscus NBRC 105367.</title>
        <authorList>
            <person name="Komaki H."/>
            <person name="Tamura T."/>
        </authorList>
    </citation>
    <scope>NUCLEOTIDE SEQUENCE [LARGE SCALE GENOMIC DNA]</scope>
    <source>
        <strain evidence="9 10">NBRC 105367</strain>
    </source>
</reference>
<dbReference type="InterPro" id="IPR012933">
    <property type="entry name" value="HicA_mRNA_interferase"/>
</dbReference>
<keyword evidence="3" id="KW-0540">Nuclease</keyword>
<evidence type="ECO:0000313" key="10">
    <source>
        <dbReference type="Proteomes" id="UP000503011"/>
    </source>
</evidence>
<keyword evidence="10" id="KW-1185">Reference proteome</keyword>
<dbReference type="EMBL" id="AP022871">
    <property type="protein sequence ID" value="BCB85177.1"/>
    <property type="molecule type" value="Genomic_DNA"/>
</dbReference>
<evidence type="ECO:0000256" key="8">
    <source>
        <dbReference type="SAM" id="MobiDB-lite"/>
    </source>
</evidence>